<name>A0A7M2YWD0_9ACTN</name>
<dbReference type="EMBL" id="QQZY01000006">
    <property type="protein sequence ID" value="RDI73767.1"/>
    <property type="molecule type" value="Genomic_DNA"/>
</dbReference>
<sequence>MSRTALFGAAGLAAGVLVLVLGFLLLGGDSAKADAPRLLEAAGCTVQTVKALPGDHSVTTASGTSPRWNTSPPTSGPHYQVPAIWGAYTEPLLPAQVVHNLEHGGVFIEYGKDVPQATVDQLKGFYDAHQNGTLLAPLPSLGSKIALGVWTTSSSQDSGTGRLATCTAFDEKAYSAFFDAYQFHGPERFPADALTPGS</sequence>
<evidence type="ECO:0000256" key="1">
    <source>
        <dbReference type="SAM" id="MobiDB-lite"/>
    </source>
</evidence>
<keyword evidence="3" id="KW-1185">Reference proteome</keyword>
<gene>
    <name evidence="2" type="ORF">Gocc_2331</name>
</gene>
<protein>
    <recommendedName>
        <fullName evidence="4">DUF3105 domain-containing protein</fullName>
    </recommendedName>
</protein>
<dbReference type="Proteomes" id="UP000254134">
    <property type="component" value="Unassembled WGS sequence"/>
</dbReference>
<reference evidence="3" key="2">
    <citation type="journal article" date="2019" name="MicrobiologyOpen">
        <title>High-quality draft genome sequence of Gaiella occulta isolated from a 150 meter deep mineral water borehole and comparison with the genome sequences of other deep-branching lineages of the phylum Actinobacteria.</title>
        <authorList>
            <person name="Severino R."/>
            <person name="Froufe H.J.C."/>
            <person name="Barroso C."/>
            <person name="Albuquerque L."/>
            <person name="Lobo-da-Cunha A."/>
            <person name="da Costa M.S."/>
            <person name="Egas C."/>
        </authorList>
    </citation>
    <scope>NUCLEOTIDE SEQUENCE [LARGE SCALE GENOMIC DNA]</scope>
    <source>
        <strain evidence="3">F2-233</strain>
    </source>
</reference>
<feature type="compositionally biased region" description="Polar residues" evidence="1">
    <location>
        <begin position="57"/>
        <end position="73"/>
    </location>
</feature>
<reference evidence="2 3" key="1">
    <citation type="submission" date="2018-07" db="EMBL/GenBank/DDBJ databases">
        <title>High-quality-draft genome sequence of Gaiella occulta.</title>
        <authorList>
            <person name="Severino R."/>
            <person name="Froufe H.J.C."/>
            <person name="Rainey F.A."/>
            <person name="Barroso C."/>
            <person name="Albuquerque L."/>
            <person name="Lobo-Da-Cunha A."/>
            <person name="Da Costa M.S."/>
            <person name="Egas C."/>
        </authorList>
    </citation>
    <scope>NUCLEOTIDE SEQUENCE [LARGE SCALE GENOMIC DNA]</scope>
    <source>
        <strain evidence="2 3">F2-233</strain>
    </source>
</reference>
<evidence type="ECO:0000313" key="3">
    <source>
        <dbReference type="Proteomes" id="UP000254134"/>
    </source>
</evidence>
<evidence type="ECO:0000313" key="2">
    <source>
        <dbReference type="EMBL" id="RDI73767.1"/>
    </source>
</evidence>
<evidence type="ECO:0008006" key="4">
    <source>
        <dbReference type="Google" id="ProtNLM"/>
    </source>
</evidence>
<feature type="region of interest" description="Disordered" evidence="1">
    <location>
        <begin position="55"/>
        <end position="75"/>
    </location>
</feature>
<comment type="caution">
    <text evidence="2">The sequence shown here is derived from an EMBL/GenBank/DDBJ whole genome shotgun (WGS) entry which is preliminary data.</text>
</comment>
<proteinExistence type="predicted"/>
<dbReference type="InterPro" id="IPR021454">
    <property type="entry name" value="DUF3105"/>
</dbReference>
<accession>A0A7M2YWD0</accession>
<organism evidence="2 3">
    <name type="scientific">Gaiella occulta</name>
    <dbReference type="NCBI Taxonomy" id="1002870"/>
    <lineage>
        <taxon>Bacteria</taxon>
        <taxon>Bacillati</taxon>
        <taxon>Actinomycetota</taxon>
        <taxon>Thermoleophilia</taxon>
        <taxon>Gaiellales</taxon>
        <taxon>Gaiellaceae</taxon>
        <taxon>Gaiella</taxon>
    </lineage>
</organism>
<dbReference type="Pfam" id="PF11303">
    <property type="entry name" value="DUF3105"/>
    <property type="match status" value="1"/>
</dbReference>
<dbReference type="AlphaFoldDB" id="A0A7M2YWD0"/>